<sequence>MRSNRIQYPTLVIVSNLRERQISLPLRESIFVVDDDASMRASMDGLLRGHGFDTTLFDTASALLEHGKFYTAICIILDINLGAKSGLELRRRLAEKGVIAPVIYVTGNDCVANRAAALASG</sequence>
<dbReference type="SUPFAM" id="SSF52172">
    <property type="entry name" value="CheY-like"/>
    <property type="match status" value="1"/>
</dbReference>
<dbReference type="GO" id="GO:0000160">
    <property type="term" value="P:phosphorelay signal transduction system"/>
    <property type="evidence" value="ECO:0007669"/>
    <property type="project" value="InterPro"/>
</dbReference>
<dbReference type="RefSeq" id="WP_347338812.1">
    <property type="nucleotide sequence ID" value="NZ_RDQF01000027.1"/>
</dbReference>
<protein>
    <recommendedName>
        <fullName evidence="3">Response regulatory domain-containing protein</fullName>
    </recommendedName>
</protein>
<evidence type="ECO:0000313" key="5">
    <source>
        <dbReference type="Proteomes" id="UP000246085"/>
    </source>
</evidence>
<evidence type="ECO:0000256" key="1">
    <source>
        <dbReference type="ARBA" id="ARBA00022553"/>
    </source>
</evidence>
<dbReference type="AlphaFoldDB" id="A0A2U3PWB5"/>
<dbReference type="PROSITE" id="PS50110">
    <property type="entry name" value="RESPONSE_REGULATORY"/>
    <property type="match status" value="1"/>
</dbReference>
<dbReference type="InterPro" id="IPR050595">
    <property type="entry name" value="Bact_response_regulator"/>
</dbReference>
<dbReference type="PANTHER" id="PTHR44591:SF21">
    <property type="entry name" value="TWO-COMPONENT RESPONSE REGULATOR"/>
    <property type="match status" value="1"/>
</dbReference>
<gene>
    <name evidence="4" type="ORF">BRAD3257_2322</name>
</gene>
<keyword evidence="1 2" id="KW-0597">Phosphoprotein</keyword>
<evidence type="ECO:0000313" key="4">
    <source>
        <dbReference type="EMBL" id="SPP93398.1"/>
    </source>
</evidence>
<evidence type="ECO:0000256" key="2">
    <source>
        <dbReference type="PROSITE-ProRule" id="PRU00169"/>
    </source>
</evidence>
<dbReference type="KEGG" id="bvz:BRAD3257_2322"/>
<name>A0A2U3PWB5_9BRAD</name>
<organism evidence="4 5">
    <name type="scientific">Bradyrhizobium vignae</name>
    <dbReference type="NCBI Taxonomy" id="1549949"/>
    <lineage>
        <taxon>Bacteria</taxon>
        <taxon>Pseudomonadati</taxon>
        <taxon>Pseudomonadota</taxon>
        <taxon>Alphaproteobacteria</taxon>
        <taxon>Hyphomicrobiales</taxon>
        <taxon>Nitrobacteraceae</taxon>
        <taxon>Bradyrhizobium</taxon>
    </lineage>
</organism>
<proteinExistence type="predicted"/>
<dbReference type="InterPro" id="IPR001789">
    <property type="entry name" value="Sig_transdc_resp-reg_receiver"/>
</dbReference>
<dbReference type="Proteomes" id="UP000246085">
    <property type="component" value="Chromosome BRAD3257"/>
</dbReference>
<feature type="modified residue" description="4-aspartylphosphate" evidence="2">
    <location>
        <position position="78"/>
    </location>
</feature>
<feature type="domain" description="Response regulatory" evidence="3">
    <location>
        <begin position="29"/>
        <end position="121"/>
    </location>
</feature>
<dbReference type="Gene3D" id="3.40.50.2300">
    <property type="match status" value="1"/>
</dbReference>
<dbReference type="EMBL" id="LS398110">
    <property type="protein sequence ID" value="SPP93398.1"/>
    <property type="molecule type" value="Genomic_DNA"/>
</dbReference>
<evidence type="ECO:0000259" key="3">
    <source>
        <dbReference type="PROSITE" id="PS50110"/>
    </source>
</evidence>
<dbReference type="InterPro" id="IPR011006">
    <property type="entry name" value="CheY-like_superfamily"/>
</dbReference>
<reference evidence="4 5" key="1">
    <citation type="submission" date="2018-03" db="EMBL/GenBank/DDBJ databases">
        <authorList>
            <person name="Gully D."/>
        </authorList>
    </citation>
    <scope>NUCLEOTIDE SEQUENCE [LARGE SCALE GENOMIC DNA]</scope>
    <source>
        <strain evidence="4">ORS3257</strain>
    </source>
</reference>
<accession>A0A2U3PWB5</accession>
<dbReference type="PANTHER" id="PTHR44591">
    <property type="entry name" value="STRESS RESPONSE REGULATOR PROTEIN 1"/>
    <property type="match status" value="1"/>
</dbReference>
<dbReference type="Pfam" id="PF00072">
    <property type="entry name" value="Response_reg"/>
    <property type="match status" value="1"/>
</dbReference>